<evidence type="ECO:0000256" key="5">
    <source>
        <dbReference type="HAMAP-Rule" id="MF_00294"/>
    </source>
</evidence>
<evidence type="ECO:0000313" key="6">
    <source>
        <dbReference type="EMBL" id="MEL3955750.1"/>
    </source>
</evidence>
<dbReference type="Proteomes" id="UP001459714">
    <property type="component" value="Unassembled WGS sequence"/>
</dbReference>
<name>A0ABU9JSE8_9BACI</name>
<dbReference type="InterPro" id="IPR011332">
    <property type="entry name" value="Ribosomal_zn-bd"/>
</dbReference>
<keyword evidence="3 5" id="KW-0687">Ribonucleoprotein</keyword>
<accession>A0ABU9JSE8</accession>
<keyword evidence="7" id="KW-1185">Reference proteome</keyword>
<dbReference type="RefSeq" id="WP_072012620.1">
    <property type="nucleotide sequence ID" value="NZ_CP150143.1"/>
</dbReference>
<dbReference type="Pfam" id="PF00471">
    <property type="entry name" value="Ribosomal_L33"/>
    <property type="match status" value="1"/>
</dbReference>
<dbReference type="GeneID" id="92959276"/>
<sequence>MPKKIVLACSVCGCRNYRTTETNDSKDERLELKKYCPKCQTHTVHRQA</sequence>
<dbReference type="NCBIfam" id="NF001764">
    <property type="entry name" value="PRK00504.1"/>
    <property type="match status" value="1"/>
</dbReference>
<protein>
    <recommendedName>
        <fullName evidence="4 5">Large ribosomal subunit protein bL33</fullName>
    </recommendedName>
</protein>
<dbReference type="InterPro" id="IPR038584">
    <property type="entry name" value="Ribosomal_bL33_sf"/>
</dbReference>
<dbReference type="EMBL" id="JBBYAK010000001">
    <property type="protein sequence ID" value="MEL3955750.1"/>
    <property type="molecule type" value="Genomic_DNA"/>
</dbReference>
<evidence type="ECO:0000256" key="4">
    <source>
        <dbReference type="ARBA" id="ARBA00035176"/>
    </source>
</evidence>
<reference evidence="6 7" key="1">
    <citation type="submission" date="2024-03" db="EMBL/GenBank/DDBJ databases">
        <title>Bacilli Hybrid Assemblies.</title>
        <authorList>
            <person name="Kovac J."/>
        </authorList>
    </citation>
    <scope>NUCLEOTIDE SEQUENCE [LARGE SCALE GENOMIC DNA]</scope>
    <source>
        <strain evidence="6 7">FSL M8-0022</strain>
    </source>
</reference>
<organism evidence="6 7">
    <name type="scientific">Caldifermentibacillus hisashii</name>
    <dbReference type="NCBI Taxonomy" id="996558"/>
    <lineage>
        <taxon>Bacteria</taxon>
        <taxon>Bacillati</taxon>
        <taxon>Bacillota</taxon>
        <taxon>Bacilli</taxon>
        <taxon>Bacillales</taxon>
        <taxon>Bacillaceae</taxon>
        <taxon>Caldifermentibacillus</taxon>
    </lineage>
</organism>
<comment type="similarity">
    <text evidence="1 5">Belongs to the bacterial ribosomal protein bL33 family.</text>
</comment>
<dbReference type="SUPFAM" id="SSF57829">
    <property type="entry name" value="Zn-binding ribosomal proteins"/>
    <property type="match status" value="1"/>
</dbReference>
<evidence type="ECO:0000313" key="7">
    <source>
        <dbReference type="Proteomes" id="UP001459714"/>
    </source>
</evidence>
<dbReference type="HAMAP" id="MF_00294">
    <property type="entry name" value="Ribosomal_bL33"/>
    <property type="match status" value="1"/>
</dbReference>
<evidence type="ECO:0000256" key="3">
    <source>
        <dbReference type="ARBA" id="ARBA00023274"/>
    </source>
</evidence>
<comment type="caution">
    <text evidence="6">The sequence shown here is derived from an EMBL/GenBank/DDBJ whole genome shotgun (WGS) entry which is preliminary data.</text>
</comment>
<dbReference type="Gene3D" id="2.20.28.120">
    <property type="entry name" value="Ribosomal protein L33"/>
    <property type="match status" value="1"/>
</dbReference>
<gene>
    <name evidence="5 6" type="primary">rpmG</name>
    <name evidence="6" type="ORF">NST17_00635</name>
</gene>
<dbReference type="GO" id="GO:0005840">
    <property type="term" value="C:ribosome"/>
    <property type="evidence" value="ECO:0007669"/>
    <property type="project" value="UniProtKB-KW"/>
</dbReference>
<evidence type="ECO:0000256" key="1">
    <source>
        <dbReference type="ARBA" id="ARBA00007596"/>
    </source>
</evidence>
<dbReference type="InterPro" id="IPR001705">
    <property type="entry name" value="Ribosomal_bL33"/>
</dbReference>
<proteinExistence type="inferred from homology"/>
<evidence type="ECO:0000256" key="2">
    <source>
        <dbReference type="ARBA" id="ARBA00022980"/>
    </source>
</evidence>
<dbReference type="NCBIfam" id="TIGR01023">
    <property type="entry name" value="rpmG_bact"/>
    <property type="match status" value="1"/>
</dbReference>
<keyword evidence="2 5" id="KW-0689">Ribosomal protein</keyword>